<organism evidence="1 2">
    <name type="scientific">Salix udensis</name>
    <dbReference type="NCBI Taxonomy" id="889485"/>
    <lineage>
        <taxon>Eukaryota</taxon>
        <taxon>Viridiplantae</taxon>
        <taxon>Streptophyta</taxon>
        <taxon>Embryophyta</taxon>
        <taxon>Tracheophyta</taxon>
        <taxon>Spermatophyta</taxon>
        <taxon>Magnoliopsida</taxon>
        <taxon>eudicotyledons</taxon>
        <taxon>Gunneridae</taxon>
        <taxon>Pentapetalae</taxon>
        <taxon>rosids</taxon>
        <taxon>fabids</taxon>
        <taxon>Malpighiales</taxon>
        <taxon>Salicaceae</taxon>
        <taxon>Saliceae</taxon>
        <taxon>Salix</taxon>
    </lineage>
</organism>
<comment type="caution">
    <text evidence="1">The sequence shown here is derived from an EMBL/GenBank/DDBJ whole genome shotgun (WGS) entry which is preliminary data.</text>
</comment>
<name>A0AAD6PL86_9ROSI</name>
<reference evidence="1 2" key="1">
    <citation type="journal article" date="2023" name="Int. J. Mol. Sci.">
        <title>De Novo Assembly and Annotation of 11 Diverse Shrub Willow (Salix) Genomes Reveals Novel Gene Organization in Sex-Linked Regions.</title>
        <authorList>
            <person name="Hyden B."/>
            <person name="Feng K."/>
            <person name="Yates T.B."/>
            <person name="Jawdy S."/>
            <person name="Cereghino C."/>
            <person name="Smart L.B."/>
            <person name="Muchero W."/>
        </authorList>
    </citation>
    <scope>NUCLEOTIDE SEQUENCE [LARGE SCALE GENOMIC DNA]</scope>
    <source>
        <tissue evidence="1">Shoot tip</tissue>
    </source>
</reference>
<protein>
    <submittedName>
        <fullName evidence="1">Uncharacterized protein</fullName>
    </submittedName>
</protein>
<dbReference type="Proteomes" id="UP001162972">
    <property type="component" value="Chromosome 13"/>
</dbReference>
<dbReference type="EMBL" id="JAPFFJ010000002">
    <property type="protein sequence ID" value="KAJ6433994.1"/>
    <property type="molecule type" value="Genomic_DNA"/>
</dbReference>
<sequence length="54" mass="6272">MWYTPHKTTPRVCLEKIKYKSEVHNGKSHQVSFSHSPGMYESEKELLGLLPVNE</sequence>
<evidence type="ECO:0000313" key="1">
    <source>
        <dbReference type="EMBL" id="KAJ6433994.1"/>
    </source>
</evidence>
<accession>A0AAD6PL86</accession>
<gene>
    <name evidence="1" type="ORF">OIU84_017664</name>
</gene>
<dbReference type="AlphaFoldDB" id="A0AAD6PL86"/>
<keyword evidence="2" id="KW-1185">Reference proteome</keyword>
<evidence type="ECO:0000313" key="2">
    <source>
        <dbReference type="Proteomes" id="UP001162972"/>
    </source>
</evidence>
<proteinExistence type="predicted"/>